<evidence type="ECO:0000256" key="2">
    <source>
        <dbReference type="ARBA" id="ARBA00022723"/>
    </source>
</evidence>
<dbReference type="PANTHER" id="PTHR23226">
    <property type="entry name" value="ZINC FINGER AND SCAN DOMAIN-CONTAINING"/>
    <property type="match status" value="1"/>
</dbReference>
<dbReference type="EMBL" id="VZRM01004278">
    <property type="protein sequence ID" value="NWV36976.1"/>
    <property type="molecule type" value="Genomic_DNA"/>
</dbReference>
<dbReference type="GO" id="GO:0000981">
    <property type="term" value="F:DNA-binding transcription factor activity, RNA polymerase II-specific"/>
    <property type="evidence" value="ECO:0007669"/>
    <property type="project" value="TreeGrafter"/>
</dbReference>
<accession>A0A7K6EDB8</accession>
<evidence type="ECO:0000256" key="1">
    <source>
        <dbReference type="ARBA" id="ARBA00004123"/>
    </source>
</evidence>
<feature type="non-terminal residue" evidence="9">
    <location>
        <position position="54"/>
    </location>
</feature>
<evidence type="ECO:0000256" key="5">
    <source>
        <dbReference type="ARBA" id="ARBA00022833"/>
    </source>
</evidence>
<dbReference type="Proteomes" id="UP000575029">
    <property type="component" value="Unassembled WGS sequence"/>
</dbReference>
<name>A0A7K6EDB8_9PASS</name>
<evidence type="ECO:0000259" key="8">
    <source>
        <dbReference type="PROSITE" id="PS50157"/>
    </source>
</evidence>
<dbReference type="SUPFAM" id="SSF57667">
    <property type="entry name" value="beta-beta-alpha zinc fingers"/>
    <property type="match status" value="1"/>
</dbReference>
<dbReference type="FunFam" id="3.30.160.60:FF:000340">
    <property type="entry name" value="zinc finger protein 473 isoform X1"/>
    <property type="match status" value="1"/>
</dbReference>
<reference evidence="9 10" key="1">
    <citation type="submission" date="2019-09" db="EMBL/GenBank/DDBJ databases">
        <title>Bird 10,000 Genomes (B10K) Project - Family phase.</title>
        <authorList>
            <person name="Zhang G."/>
        </authorList>
    </citation>
    <scope>NUCLEOTIDE SEQUENCE [LARGE SCALE GENOMIC DNA]</scope>
    <source>
        <strain evidence="9">B10K-DU-029-50</strain>
        <tissue evidence="9">Heart</tissue>
    </source>
</reference>
<evidence type="ECO:0000256" key="7">
    <source>
        <dbReference type="PROSITE-ProRule" id="PRU00042"/>
    </source>
</evidence>
<dbReference type="Pfam" id="PF00096">
    <property type="entry name" value="zf-C2H2"/>
    <property type="match status" value="1"/>
</dbReference>
<keyword evidence="3" id="KW-0677">Repeat</keyword>
<evidence type="ECO:0000313" key="9">
    <source>
        <dbReference type="EMBL" id="NWV36976.1"/>
    </source>
</evidence>
<proteinExistence type="predicted"/>
<keyword evidence="2" id="KW-0479">Metal-binding</keyword>
<keyword evidence="4 7" id="KW-0863">Zinc-finger</keyword>
<gene>
    <name evidence="9" type="primary">Zscan30</name>
    <name evidence="9" type="ORF">GRAPIC_R10350</name>
</gene>
<evidence type="ECO:0000256" key="3">
    <source>
        <dbReference type="ARBA" id="ARBA00022737"/>
    </source>
</evidence>
<evidence type="ECO:0000313" key="10">
    <source>
        <dbReference type="Proteomes" id="UP000575029"/>
    </source>
</evidence>
<dbReference type="SMART" id="SM00355">
    <property type="entry name" value="ZnF_C2H2"/>
    <property type="match status" value="2"/>
</dbReference>
<dbReference type="Gene3D" id="3.30.160.60">
    <property type="entry name" value="Classic Zinc Finger"/>
    <property type="match status" value="2"/>
</dbReference>
<feature type="non-terminal residue" evidence="9">
    <location>
        <position position="1"/>
    </location>
</feature>
<dbReference type="AlphaFoldDB" id="A0A7K6EDB8"/>
<organism evidence="9 10">
    <name type="scientific">Grantiella picta</name>
    <dbReference type="NCBI Taxonomy" id="266360"/>
    <lineage>
        <taxon>Eukaryota</taxon>
        <taxon>Metazoa</taxon>
        <taxon>Chordata</taxon>
        <taxon>Craniata</taxon>
        <taxon>Vertebrata</taxon>
        <taxon>Euteleostomi</taxon>
        <taxon>Archelosauria</taxon>
        <taxon>Archosauria</taxon>
        <taxon>Dinosauria</taxon>
        <taxon>Saurischia</taxon>
        <taxon>Theropoda</taxon>
        <taxon>Coelurosauria</taxon>
        <taxon>Aves</taxon>
        <taxon>Neognathae</taxon>
        <taxon>Neoaves</taxon>
        <taxon>Telluraves</taxon>
        <taxon>Australaves</taxon>
        <taxon>Passeriformes</taxon>
        <taxon>Meliphagoidea</taxon>
        <taxon>Meliphagidae</taxon>
        <taxon>Grantiella</taxon>
    </lineage>
</organism>
<dbReference type="PROSITE" id="PS50157">
    <property type="entry name" value="ZINC_FINGER_C2H2_2"/>
    <property type="match status" value="2"/>
</dbReference>
<feature type="domain" description="C2H2-type" evidence="8">
    <location>
        <begin position="1"/>
        <end position="26"/>
    </location>
</feature>
<dbReference type="PANTHER" id="PTHR23226:SF85">
    <property type="entry name" value="ZINC FINGER PROTEIN 397"/>
    <property type="match status" value="1"/>
</dbReference>
<keyword evidence="5" id="KW-0862">Zinc</keyword>
<dbReference type="PROSITE" id="PS00028">
    <property type="entry name" value="ZINC_FINGER_C2H2_1"/>
    <property type="match status" value="2"/>
</dbReference>
<evidence type="ECO:0000256" key="4">
    <source>
        <dbReference type="ARBA" id="ARBA00022771"/>
    </source>
</evidence>
<sequence length="54" mass="6458">CVECWNSFRLMSDLIKHHMIHTGEKPYECAECRKSFRLSSNLIRHKMIHTGERP</sequence>
<keyword evidence="6" id="KW-0539">Nucleus</keyword>
<dbReference type="GO" id="GO:0005634">
    <property type="term" value="C:nucleus"/>
    <property type="evidence" value="ECO:0007669"/>
    <property type="project" value="UniProtKB-SubCell"/>
</dbReference>
<feature type="domain" description="C2H2-type" evidence="8">
    <location>
        <begin position="27"/>
        <end position="54"/>
    </location>
</feature>
<dbReference type="GO" id="GO:0000978">
    <property type="term" value="F:RNA polymerase II cis-regulatory region sequence-specific DNA binding"/>
    <property type="evidence" value="ECO:0007669"/>
    <property type="project" value="TreeGrafter"/>
</dbReference>
<comment type="caution">
    <text evidence="9">The sequence shown here is derived from an EMBL/GenBank/DDBJ whole genome shotgun (WGS) entry which is preliminary data.</text>
</comment>
<protein>
    <submittedName>
        <fullName evidence="9">ZSC30 protein</fullName>
    </submittedName>
</protein>
<dbReference type="FunFam" id="3.30.160.60:FF:001270">
    <property type="entry name" value="zinc finger protein 583 isoform X1"/>
    <property type="match status" value="1"/>
</dbReference>
<evidence type="ECO:0000256" key="6">
    <source>
        <dbReference type="ARBA" id="ARBA00023242"/>
    </source>
</evidence>
<dbReference type="InterPro" id="IPR013087">
    <property type="entry name" value="Znf_C2H2_type"/>
</dbReference>
<keyword evidence="10" id="KW-1185">Reference proteome</keyword>
<comment type="subcellular location">
    <subcellularLocation>
        <location evidence="1">Nucleus</location>
    </subcellularLocation>
</comment>
<dbReference type="InterPro" id="IPR036236">
    <property type="entry name" value="Znf_C2H2_sf"/>
</dbReference>
<dbReference type="GO" id="GO:0008270">
    <property type="term" value="F:zinc ion binding"/>
    <property type="evidence" value="ECO:0007669"/>
    <property type="project" value="UniProtKB-KW"/>
</dbReference>